<name>A0ABP1R8W4_9HEXA</name>
<gene>
    <name evidence="3" type="ORF">ODALV1_LOCUS19873</name>
</gene>
<evidence type="ECO:0000313" key="3">
    <source>
        <dbReference type="EMBL" id="CAL8122584.1"/>
    </source>
</evidence>
<keyword evidence="4" id="KW-1185">Reference proteome</keyword>
<evidence type="ECO:0000256" key="1">
    <source>
        <dbReference type="SAM" id="MobiDB-lite"/>
    </source>
</evidence>
<accession>A0ABP1R8W4</accession>
<feature type="transmembrane region" description="Helical" evidence="2">
    <location>
        <begin position="48"/>
        <end position="68"/>
    </location>
</feature>
<dbReference type="EMBL" id="CAXLJM020000068">
    <property type="protein sequence ID" value="CAL8122584.1"/>
    <property type="molecule type" value="Genomic_DNA"/>
</dbReference>
<feature type="region of interest" description="Disordered" evidence="1">
    <location>
        <begin position="1"/>
        <end position="32"/>
    </location>
</feature>
<keyword evidence="2" id="KW-0812">Transmembrane</keyword>
<feature type="compositionally biased region" description="Basic residues" evidence="1">
    <location>
        <begin position="15"/>
        <end position="30"/>
    </location>
</feature>
<comment type="caution">
    <text evidence="3">The sequence shown here is derived from an EMBL/GenBank/DDBJ whole genome shotgun (WGS) entry which is preliminary data.</text>
</comment>
<proteinExistence type="predicted"/>
<reference evidence="3 4" key="1">
    <citation type="submission" date="2024-08" db="EMBL/GenBank/DDBJ databases">
        <authorList>
            <person name="Cucini C."/>
            <person name="Frati F."/>
        </authorList>
    </citation>
    <scope>NUCLEOTIDE SEQUENCE [LARGE SCALE GENOMIC DNA]</scope>
</reference>
<feature type="transmembrane region" description="Helical" evidence="2">
    <location>
        <begin position="175"/>
        <end position="199"/>
    </location>
</feature>
<keyword evidence="2" id="KW-1133">Transmembrane helix</keyword>
<organism evidence="3 4">
    <name type="scientific">Orchesella dallaii</name>
    <dbReference type="NCBI Taxonomy" id="48710"/>
    <lineage>
        <taxon>Eukaryota</taxon>
        <taxon>Metazoa</taxon>
        <taxon>Ecdysozoa</taxon>
        <taxon>Arthropoda</taxon>
        <taxon>Hexapoda</taxon>
        <taxon>Collembola</taxon>
        <taxon>Entomobryomorpha</taxon>
        <taxon>Entomobryoidea</taxon>
        <taxon>Orchesellidae</taxon>
        <taxon>Orchesellinae</taxon>
        <taxon>Orchesella</taxon>
    </lineage>
</organism>
<feature type="transmembrane region" description="Helical" evidence="2">
    <location>
        <begin position="105"/>
        <end position="133"/>
    </location>
</feature>
<dbReference type="Proteomes" id="UP001642540">
    <property type="component" value="Unassembled WGS sequence"/>
</dbReference>
<evidence type="ECO:0008006" key="5">
    <source>
        <dbReference type="Google" id="ProtNLM"/>
    </source>
</evidence>
<evidence type="ECO:0000313" key="4">
    <source>
        <dbReference type="Proteomes" id="UP001642540"/>
    </source>
</evidence>
<protein>
    <recommendedName>
        <fullName evidence="5">Transmembrane protein</fullName>
    </recommendedName>
</protein>
<keyword evidence="2" id="KW-0472">Membrane</keyword>
<feature type="transmembrane region" description="Helical" evidence="2">
    <location>
        <begin position="145"/>
        <end position="169"/>
    </location>
</feature>
<sequence length="210" mass="23212">MEEGTLKSRPATPIKWKHPNNHLPHTRPQGRRSDKPFCCARMICRARFVAVLAVLLGIAVMGTCGWVLHKAIQDWRNPTLKTASVLLSQVNTFFGGTTGLYDLDVIYTILTSCSATGFVGGVLQFLLSMWLLLALVKDGRAVSRVWVMSHVVIMFAVGGAFLCIITNELEINDAITALLIVTGIDFVLLVPFSLLFFMYSTQEDDGDTYV</sequence>
<evidence type="ECO:0000256" key="2">
    <source>
        <dbReference type="SAM" id="Phobius"/>
    </source>
</evidence>